<dbReference type="InterPro" id="IPR002668">
    <property type="entry name" value="CNT_N_dom"/>
</dbReference>
<dbReference type="GO" id="GO:0015293">
    <property type="term" value="F:symporter activity"/>
    <property type="evidence" value="ECO:0007669"/>
    <property type="project" value="TreeGrafter"/>
</dbReference>
<evidence type="ECO:0000313" key="8">
    <source>
        <dbReference type="Proteomes" id="UP000029558"/>
    </source>
</evidence>
<evidence type="ECO:0000313" key="7">
    <source>
        <dbReference type="EMBL" id="ALB21856.1"/>
    </source>
</evidence>
<dbReference type="GO" id="GO:0005886">
    <property type="term" value="C:plasma membrane"/>
    <property type="evidence" value="ECO:0007669"/>
    <property type="project" value="UniProtKB-SubCell"/>
</dbReference>
<dbReference type="InterPro" id="IPR008276">
    <property type="entry name" value="C_nuclsd_transpt"/>
</dbReference>
<sequence length="425" mass="45799">MIQSVLHGILGLLGFCLLAFIFSENKRAIKWKPVGYGLIAQVIIALILFYVPLFSLAFAKMNEVIIALQQSVIEATSTVFGYIGGGPSPFEVKPGGNTFILALQALPMVIVIGAIGAILTYWGIIPFIIRHISKALHRFAGIGGALGTVLSANIFLGFPEAQLTIRGYLKHLTRSEIFTMMTMGLAAVAGTVMGLYVIFLQPIFPNGVIGYVITSVVMGIPAVITISRIMVPETETVTTNQTDLTHESASSTMDALTQGIFEGSKTLMAIIIMMLAALALVSFINHGLALLPHIYGHTVSVQLLLSYLLVPFMWLMGIPWEHAQMAAELMATKLATNELIAYSQLATMHHLDPRVQIVMVFAMCGFANFGSIGSMLGSFTSLMPEKRKIIVNFGFKAMLAGTIVTCMNGTVVGALYSLGVPIIHN</sequence>
<evidence type="ECO:0000256" key="1">
    <source>
        <dbReference type="ARBA" id="ARBA00004651"/>
    </source>
</evidence>
<dbReference type="AlphaFoldDB" id="A0A1L6T9J2"/>
<dbReference type="RefSeq" id="WP_017377723.1">
    <property type="nucleotide sequence ID" value="NZ_CP013781.1"/>
</dbReference>
<dbReference type="OrthoDB" id="9766455at2"/>
<dbReference type="Pfam" id="PF01773">
    <property type="entry name" value="Nucleos_tra2_N"/>
    <property type="match status" value="1"/>
</dbReference>
<dbReference type="Pfam" id="PF07670">
    <property type="entry name" value="Gate"/>
    <property type="match status" value="1"/>
</dbReference>
<keyword evidence="6" id="KW-0472">Membrane</keyword>
<keyword evidence="5" id="KW-1133">Transmembrane helix</keyword>
<dbReference type="EMBL" id="CP012508">
    <property type="protein sequence ID" value="ALB21856.1"/>
    <property type="molecule type" value="Genomic_DNA"/>
</dbReference>
<evidence type="ECO:0000256" key="3">
    <source>
        <dbReference type="ARBA" id="ARBA00022475"/>
    </source>
</evidence>
<dbReference type="InterPro" id="IPR011657">
    <property type="entry name" value="CNT_C_dom"/>
</dbReference>
<dbReference type="PANTHER" id="PTHR10590:SF4">
    <property type="entry name" value="SOLUTE CARRIER FAMILY 28 MEMBER 3"/>
    <property type="match status" value="1"/>
</dbReference>
<protein>
    <submittedName>
        <fullName evidence="7">Na+ dependent nucleoside transporter family protein</fullName>
    </submittedName>
</protein>
<comment type="subcellular location">
    <subcellularLocation>
        <location evidence="1">Cell membrane</location>
        <topology evidence="1">Multi-pass membrane protein</topology>
    </subcellularLocation>
</comment>
<gene>
    <name evidence="7" type="ORF">KU39_672</name>
</gene>
<dbReference type="InterPro" id="IPR011642">
    <property type="entry name" value="Gate_dom"/>
</dbReference>
<dbReference type="Pfam" id="PF07662">
    <property type="entry name" value="Nucleos_tra2_C"/>
    <property type="match status" value="1"/>
</dbReference>
<dbReference type="GO" id="GO:0005337">
    <property type="term" value="F:nucleoside transmembrane transporter activity"/>
    <property type="evidence" value="ECO:0007669"/>
    <property type="project" value="InterPro"/>
</dbReference>
<evidence type="ECO:0000256" key="4">
    <source>
        <dbReference type="ARBA" id="ARBA00022692"/>
    </source>
</evidence>
<evidence type="ECO:0000256" key="2">
    <source>
        <dbReference type="ARBA" id="ARBA00009033"/>
    </source>
</evidence>
<proteinExistence type="inferred from homology"/>
<accession>A0A1L6T9J2</accession>
<keyword evidence="3" id="KW-1003">Cell membrane</keyword>
<keyword evidence="4" id="KW-0812">Transmembrane</keyword>
<comment type="similarity">
    <text evidence="2">Belongs to the concentrative nucleoside transporter (CNT) (TC 2.A.41) family.</text>
</comment>
<dbReference type="PANTHER" id="PTHR10590">
    <property type="entry name" value="SODIUM/NUCLEOSIDE COTRANSPORTER"/>
    <property type="match status" value="1"/>
</dbReference>
<name>A0A1L6T9J2_PISSA</name>
<reference evidence="7 8" key="1">
    <citation type="journal article" date="2014" name="Genome Announc.">
        <title>Comparative Genome Analysis of Two Isolates of the Fish Pathogen Piscirickettsia salmonis from Different Hosts Reveals Major Differences in Virulence-Associated Secretion Systems.</title>
        <authorList>
            <person name="Bohle H."/>
            <person name="Henriquez P."/>
            <person name="Grothusen H."/>
            <person name="Navas E."/>
            <person name="Sandoval A."/>
            <person name="Bustamante F."/>
            <person name="Bustos P."/>
            <person name="Mancilla M."/>
        </authorList>
    </citation>
    <scope>NUCLEOTIDE SEQUENCE [LARGE SCALE GENOMIC DNA]</scope>
    <source>
        <strain evidence="8">B1-32597</strain>
    </source>
</reference>
<evidence type="ECO:0000256" key="6">
    <source>
        <dbReference type="ARBA" id="ARBA00023136"/>
    </source>
</evidence>
<organism evidence="7 8">
    <name type="scientific">Piscirickettsia salmonis</name>
    <dbReference type="NCBI Taxonomy" id="1238"/>
    <lineage>
        <taxon>Bacteria</taxon>
        <taxon>Pseudomonadati</taxon>
        <taxon>Pseudomonadota</taxon>
        <taxon>Gammaproteobacteria</taxon>
        <taxon>Thiotrichales</taxon>
        <taxon>Piscirickettsiaceae</taxon>
        <taxon>Piscirickettsia</taxon>
    </lineage>
</organism>
<dbReference type="Proteomes" id="UP000029558">
    <property type="component" value="Chromosome"/>
</dbReference>
<evidence type="ECO:0000256" key="5">
    <source>
        <dbReference type="ARBA" id="ARBA00022989"/>
    </source>
</evidence>